<dbReference type="eggNOG" id="ENOG5033HIA">
    <property type="taxonomic scope" value="Bacteria"/>
</dbReference>
<evidence type="ECO:0008006" key="3">
    <source>
        <dbReference type="Google" id="ProtNLM"/>
    </source>
</evidence>
<keyword evidence="2" id="KW-1185">Reference proteome</keyword>
<organism evidence="1 2">
    <name type="scientific">Cellvibrio japonicus (strain Ueda107)</name>
    <name type="common">Pseudomonas fluorescens subsp. cellulosa</name>
    <dbReference type="NCBI Taxonomy" id="498211"/>
    <lineage>
        <taxon>Bacteria</taxon>
        <taxon>Pseudomonadati</taxon>
        <taxon>Pseudomonadota</taxon>
        <taxon>Gammaproteobacteria</taxon>
        <taxon>Cellvibrionales</taxon>
        <taxon>Cellvibrionaceae</taxon>
        <taxon>Cellvibrio</taxon>
    </lineage>
</organism>
<dbReference type="HOGENOM" id="CLU_1599768_0_0_6"/>
<protein>
    <recommendedName>
        <fullName evidence="3">DUF4760 domain-containing protein</fullName>
    </recommendedName>
</protein>
<accession>B3PCF8</accession>
<dbReference type="Proteomes" id="UP000001036">
    <property type="component" value="Chromosome"/>
</dbReference>
<dbReference type="STRING" id="498211.CJA_1276"/>
<evidence type="ECO:0000313" key="2">
    <source>
        <dbReference type="Proteomes" id="UP000001036"/>
    </source>
</evidence>
<dbReference type="KEGG" id="cja:CJA_1276"/>
<name>B3PCF8_CELJU</name>
<dbReference type="AlphaFoldDB" id="B3PCF8"/>
<dbReference type="EMBL" id="CP000934">
    <property type="protein sequence ID" value="ACE84012.1"/>
    <property type="molecule type" value="Genomic_DNA"/>
</dbReference>
<gene>
    <name evidence="1" type="ordered locus">CJA_1276</name>
</gene>
<evidence type="ECO:0000313" key="1">
    <source>
        <dbReference type="EMBL" id="ACE84012.1"/>
    </source>
</evidence>
<reference evidence="1 2" key="1">
    <citation type="journal article" date="2008" name="J. Bacteriol.">
        <title>Insights into plant cell wall degradation from the genome sequence of the soil bacterium Cellvibrio japonicus.</title>
        <authorList>
            <person name="Deboy R.T."/>
            <person name="Mongodin E.F."/>
            <person name="Fouts D.E."/>
            <person name="Tailford L.E."/>
            <person name="Khouri H."/>
            <person name="Emerson J.B."/>
            <person name="Mohamoud Y."/>
            <person name="Watkins K."/>
            <person name="Henrissat B."/>
            <person name="Gilbert H.J."/>
            <person name="Nelson K.E."/>
        </authorList>
    </citation>
    <scope>NUCLEOTIDE SEQUENCE [LARGE SCALE GENOMIC DNA]</scope>
    <source>
        <strain evidence="1 2">Ueda107</strain>
    </source>
</reference>
<proteinExistence type="predicted"/>
<sequence>MVGGLIAIFTGVYQLWESNQQGVRNLRWEQAKMAREMVNNMLADEGWKAMEMMDWDDDGREYEINGEKVRINAGTIYAVLENPVSDARAKYIVDRFDRSLFLISQLEIAVRSSLVQIDDVRYPLSWYVGHRMCAKKALFEDYIKENAARETLQFFERLDEWNQCQR</sequence>